<evidence type="ECO:0000256" key="6">
    <source>
        <dbReference type="ARBA" id="ARBA00022692"/>
    </source>
</evidence>
<dbReference type="Proteomes" id="UP000018458">
    <property type="component" value="Unassembled WGS sequence"/>
</dbReference>
<gene>
    <name evidence="13" type="primary">secG</name>
    <name evidence="13" type="ORF">HMPREF9444_02173</name>
</gene>
<comment type="function">
    <text evidence="11">Involved in protein export. Participates in an early event of protein translocation.</text>
</comment>
<evidence type="ECO:0000256" key="12">
    <source>
        <dbReference type="SAM" id="MobiDB-lite"/>
    </source>
</evidence>
<evidence type="ECO:0000256" key="7">
    <source>
        <dbReference type="ARBA" id="ARBA00022927"/>
    </source>
</evidence>
<comment type="similarity">
    <text evidence="2 11">Belongs to the SecG family.</text>
</comment>
<comment type="caution">
    <text evidence="13">The sequence shown here is derived from an EMBL/GenBank/DDBJ whole genome shotgun (WGS) entry which is preliminary data.</text>
</comment>
<keyword evidence="7 11" id="KW-0653">Protein transport</keyword>
<evidence type="ECO:0000256" key="4">
    <source>
        <dbReference type="ARBA" id="ARBA00022448"/>
    </source>
</evidence>
<dbReference type="STRING" id="762983.HMPREF9444_02173"/>
<name>E8LN20_SUCHY</name>
<dbReference type="GO" id="GO:0009306">
    <property type="term" value="P:protein secretion"/>
    <property type="evidence" value="ECO:0007669"/>
    <property type="project" value="UniProtKB-UniRule"/>
</dbReference>
<dbReference type="GO" id="GO:0005886">
    <property type="term" value="C:plasma membrane"/>
    <property type="evidence" value="ECO:0007669"/>
    <property type="project" value="UniProtKB-SubCell"/>
</dbReference>
<dbReference type="AlphaFoldDB" id="E8LN20"/>
<sequence length="117" mass="12240">MYEIVIVVFLLVAVAMVALILVQQGKGAGMGASFGAGASNTVFGAVGSGNFLTRSTWLLAIVFFAICLFIGWLQKDHSVQNDSFTNISSESEISTPVENKTPADVPTVDGDVPSVGE</sequence>
<feature type="transmembrane region" description="Helical" evidence="11">
    <location>
        <begin position="51"/>
        <end position="73"/>
    </location>
</feature>
<evidence type="ECO:0000256" key="8">
    <source>
        <dbReference type="ARBA" id="ARBA00022989"/>
    </source>
</evidence>
<keyword evidence="5 11" id="KW-1003">Cell membrane</keyword>
<dbReference type="NCBIfam" id="TIGR00810">
    <property type="entry name" value="secG"/>
    <property type="match status" value="1"/>
</dbReference>
<evidence type="ECO:0000313" key="13">
    <source>
        <dbReference type="EMBL" id="EFY06081.1"/>
    </source>
</evidence>
<dbReference type="OrthoDB" id="9813947at2"/>
<feature type="compositionally biased region" description="Polar residues" evidence="12">
    <location>
        <begin position="89"/>
        <end position="98"/>
    </location>
</feature>
<evidence type="ECO:0000256" key="11">
    <source>
        <dbReference type="RuleBase" id="RU365087"/>
    </source>
</evidence>
<dbReference type="PANTHER" id="PTHR34182">
    <property type="entry name" value="PROTEIN-EXPORT MEMBRANE PROTEIN SECG"/>
    <property type="match status" value="1"/>
</dbReference>
<dbReference type="PANTHER" id="PTHR34182:SF1">
    <property type="entry name" value="PROTEIN-EXPORT MEMBRANE PROTEIN SECG"/>
    <property type="match status" value="1"/>
</dbReference>
<keyword evidence="10 11" id="KW-0472">Membrane</keyword>
<dbReference type="GO" id="GO:0043952">
    <property type="term" value="P:protein transport by the Sec complex"/>
    <property type="evidence" value="ECO:0007669"/>
    <property type="project" value="TreeGrafter"/>
</dbReference>
<dbReference type="PRINTS" id="PR01651">
    <property type="entry name" value="SECGEXPORT"/>
</dbReference>
<keyword evidence="9 11" id="KW-0811">Translocation</keyword>
<evidence type="ECO:0000256" key="3">
    <source>
        <dbReference type="ARBA" id="ARBA00017876"/>
    </source>
</evidence>
<keyword evidence="4 11" id="KW-0813">Transport</keyword>
<feature type="region of interest" description="Disordered" evidence="12">
    <location>
        <begin position="89"/>
        <end position="117"/>
    </location>
</feature>
<keyword evidence="14" id="KW-1185">Reference proteome</keyword>
<dbReference type="GO" id="GO:0015450">
    <property type="term" value="F:protein-transporting ATPase activity"/>
    <property type="evidence" value="ECO:0007669"/>
    <property type="project" value="UniProtKB-UniRule"/>
</dbReference>
<dbReference type="Pfam" id="PF03840">
    <property type="entry name" value="SecG"/>
    <property type="match status" value="1"/>
</dbReference>
<organism evidence="13 14">
    <name type="scientific">Succinatimonas hippei (strain DSM 22608 / JCM 16073 / KCTC 15190 / YIT 12066)</name>
    <dbReference type="NCBI Taxonomy" id="762983"/>
    <lineage>
        <taxon>Bacteria</taxon>
        <taxon>Pseudomonadati</taxon>
        <taxon>Pseudomonadota</taxon>
        <taxon>Gammaproteobacteria</taxon>
        <taxon>Aeromonadales</taxon>
        <taxon>Succinivibrionaceae</taxon>
        <taxon>Succinatimonas</taxon>
    </lineage>
</organism>
<comment type="subcellular location">
    <subcellularLocation>
        <location evidence="1 11">Cell membrane</location>
        <topology evidence="1 11">Multi-pass membrane protein</topology>
    </subcellularLocation>
</comment>
<comment type="caution">
    <text evidence="11">Lacks conserved residue(s) required for the propagation of feature annotation.</text>
</comment>
<keyword evidence="8 11" id="KW-1133">Transmembrane helix</keyword>
<dbReference type="GO" id="GO:0065002">
    <property type="term" value="P:intracellular protein transmembrane transport"/>
    <property type="evidence" value="ECO:0007669"/>
    <property type="project" value="TreeGrafter"/>
</dbReference>
<reference evidence="13 14" key="1">
    <citation type="submission" date="2011-01" db="EMBL/GenBank/DDBJ databases">
        <authorList>
            <person name="Weinstock G."/>
            <person name="Sodergren E."/>
            <person name="Clifton S."/>
            <person name="Fulton L."/>
            <person name="Fulton B."/>
            <person name="Courtney L."/>
            <person name="Fronick C."/>
            <person name="Harrison M."/>
            <person name="Strong C."/>
            <person name="Farmer C."/>
            <person name="Delahaunty K."/>
            <person name="Markovic C."/>
            <person name="Hall O."/>
            <person name="Minx P."/>
            <person name="Tomlinson C."/>
            <person name="Mitreva M."/>
            <person name="Hou S."/>
            <person name="Chen J."/>
            <person name="Wollam A."/>
            <person name="Pepin K.H."/>
            <person name="Johnson M."/>
            <person name="Bhonagiri V."/>
            <person name="Zhang X."/>
            <person name="Suruliraj S."/>
            <person name="Warren W."/>
            <person name="Chinwalla A."/>
            <person name="Mardis E.R."/>
            <person name="Wilson R.K."/>
        </authorList>
    </citation>
    <scope>NUCLEOTIDE SEQUENCE [LARGE SCALE GENOMIC DNA]</scope>
    <source>
        <strain evidence="14">DSM 22608 / JCM 16073 / KCTC 15190 / YIT 12066</strain>
    </source>
</reference>
<evidence type="ECO:0000256" key="5">
    <source>
        <dbReference type="ARBA" id="ARBA00022475"/>
    </source>
</evidence>
<keyword evidence="6 11" id="KW-0812">Transmembrane</keyword>
<accession>E8LN20</accession>
<protein>
    <recommendedName>
        <fullName evidence="3 11">Protein-export membrane protein SecG</fullName>
    </recommendedName>
</protein>
<dbReference type="HOGENOM" id="CLU_094156_2_2_6"/>
<evidence type="ECO:0000256" key="10">
    <source>
        <dbReference type="ARBA" id="ARBA00023136"/>
    </source>
</evidence>
<dbReference type="EMBL" id="AEVO01000156">
    <property type="protein sequence ID" value="EFY06081.1"/>
    <property type="molecule type" value="Genomic_DNA"/>
</dbReference>
<proteinExistence type="inferred from homology"/>
<dbReference type="eggNOG" id="COG1314">
    <property type="taxonomic scope" value="Bacteria"/>
</dbReference>
<evidence type="ECO:0000256" key="1">
    <source>
        <dbReference type="ARBA" id="ARBA00004651"/>
    </source>
</evidence>
<evidence type="ECO:0000256" key="2">
    <source>
        <dbReference type="ARBA" id="ARBA00008445"/>
    </source>
</evidence>
<dbReference type="InterPro" id="IPR004692">
    <property type="entry name" value="SecG"/>
</dbReference>
<dbReference type="RefSeq" id="WP_009144308.1">
    <property type="nucleotide sequence ID" value="NZ_GL831075.1"/>
</dbReference>
<evidence type="ECO:0000313" key="14">
    <source>
        <dbReference type="Proteomes" id="UP000018458"/>
    </source>
</evidence>
<evidence type="ECO:0000256" key="9">
    <source>
        <dbReference type="ARBA" id="ARBA00023010"/>
    </source>
</evidence>